<proteinExistence type="predicted"/>
<reference evidence="1 2" key="1">
    <citation type="submission" date="2020-09" db="EMBL/GenBank/DDBJ databases">
        <title>Diversity and distribution of actinomycetes associated with coral in the coast of Hainan.</title>
        <authorList>
            <person name="Li F."/>
        </authorList>
    </citation>
    <scope>NUCLEOTIDE SEQUENCE [LARGE SCALE GENOMIC DNA]</scope>
    <source>
        <strain evidence="1 2">HNM0947</strain>
    </source>
</reference>
<dbReference type="SUPFAM" id="SSF52540">
    <property type="entry name" value="P-loop containing nucleoside triphosphate hydrolases"/>
    <property type="match status" value="1"/>
</dbReference>
<dbReference type="RefSeq" id="WP_193120603.1">
    <property type="nucleotide sequence ID" value="NZ_JADBGI010000003.1"/>
</dbReference>
<organism evidence="1 2">
    <name type="scientific">Nocardiopsis coralli</name>
    <dbReference type="NCBI Taxonomy" id="2772213"/>
    <lineage>
        <taxon>Bacteria</taxon>
        <taxon>Bacillati</taxon>
        <taxon>Actinomycetota</taxon>
        <taxon>Actinomycetes</taxon>
        <taxon>Streptosporangiales</taxon>
        <taxon>Nocardiopsidaceae</taxon>
        <taxon>Nocardiopsis</taxon>
    </lineage>
</organism>
<evidence type="ECO:0000313" key="2">
    <source>
        <dbReference type="Proteomes" id="UP000806528"/>
    </source>
</evidence>
<accession>A0ABR9P2A2</accession>
<dbReference type="Proteomes" id="UP000806528">
    <property type="component" value="Unassembled WGS sequence"/>
</dbReference>
<dbReference type="PANTHER" id="PTHR47691:SF3">
    <property type="entry name" value="HTH-TYPE TRANSCRIPTIONAL REGULATOR RV0890C-RELATED"/>
    <property type="match status" value="1"/>
</dbReference>
<dbReference type="InterPro" id="IPR027417">
    <property type="entry name" value="P-loop_NTPase"/>
</dbReference>
<dbReference type="Gene3D" id="3.40.50.300">
    <property type="entry name" value="P-loop containing nucleotide triphosphate hydrolases"/>
    <property type="match status" value="1"/>
</dbReference>
<dbReference type="PANTHER" id="PTHR47691">
    <property type="entry name" value="REGULATOR-RELATED"/>
    <property type="match status" value="1"/>
</dbReference>
<keyword evidence="2" id="KW-1185">Reference proteome</keyword>
<dbReference type="EMBL" id="JADBGI010000003">
    <property type="protein sequence ID" value="MBE2997964.1"/>
    <property type="molecule type" value="Genomic_DNA"/>
</dbReference>
<dbReference type="InterPro" id="IPR011990">
    <property type="entry name" value="TPR-like_helical_dom_sf"/>
</dbReference>
<dbReference type="Gene3D" id="1.25.40.10">
    <property type="entry name" value="Tetratricopeptide repeat domain"/>
    <property type="match status" value="1"/>
</dbReference>
<protein>
    <submittedName>
        <fullName evidence="1">Tetratricopeptide repeat protein</fullName>
    </submittedName>
</protein>
<sequence>MSTEGNNAGNIGGQARVVQVQNLHGNVTVAEPPERRMHSNLPPANRLFTDREYARARVRRLVHQSNNRDGVTLVKLHGAPGVGTSELARYLAFELADHYRDAQMGIDLGGPEPDRAVPAEALLDRLLLLCDVRSDQIPASPAAKRDLFVRLTDGKAFVLVLDNAVSAGQIRALLPARSRCLLLATSPNALPRVGNVEKELPVHVGDMENEAVTEILLRGMAEAEAGDLPEDALHRLVNLCHGLPALAHIALGYLEHNPFATTEDLIAHLEAGGEGGPRDRVAAYVSALSEQELRVFRTIGAHTALGLTVDQRAVEAALGNDPYVRQDLNKLAQLSLLHKNARNSVWFTVGSLVGDVALERAGSAGGERSAQIEVLRRHYRDTAVRAASLLTRRPLLGASPELDDDARADERTVAQARDWLSTAVEVLTAVVRRSADAGDHTTVIATAEAASVYLAESGRNAERVALLAGGLEAATAADDVRARIRFGNLLGLAHMDRGAFDEAEALVVRSLELAEPAGDPMERAAAHEVLGLVSQRRGDHTRAVEGLLRVRELKEGLDRPQALAVTDLLIARSLIELGRCGEARDRLESALPVFSEPGQHRAPDAVNVAKVRMERGRALLGLGEREEAEAELREALNRFAELDIPLQRARTLEALADAAQDARARDEYLTAAAGLHRDVGDVAAAERVEAERDGTGE</sequence>
<gene>
    <name evidence="1" type="ORF">IDM40_04460</name>
</gene>
<comment type="caution">
    <text evidence="1">The sequence shown here is derived from an EMBL/GenBank/DDBJ whole genome shotgun (WGS) entry which is preliminary data.</text>
</comment>
<evidence type="ECO:0000313" key="1">
    <source>
        <dbReference type="EMBL" id="MBE2997964.1"/>
    </source>
</evidence>
<name>A0ABR9P2A2_9ACTN</name>
<dbReference type="SUPFAM" id="SSF48452">
    <property type="entry name" value="TPR-like"/>
    <property type="match status" value="1"/>
</dbReference>